<protein>
    <submittedName>
        <fullName evidence="3">RfbJ protein</fullName>
    </submittedName>
</protein>
<keyword evidence="1" id="KW-0812">Transmembrane</keyword>
<gene>
    <name evidence="3" type="ORF">BSU04_23840</name>
</gene>
<feature type="transmembrane region" description="Helical" evidence="1">
    <location>
        <begin position="210"/>
        <end position="232"/>
    </location>
</feature>
<feature type="domain" description="Glycosyltransferase 2-like" evidence="2">
    <location>
        <begin position="11"/>
        <end position="141"/>
    </location>
</feature>
<evidence type="ECO:0000259" key="2">
    <source>
        <dbReference type="Pfam" id="PF00535"/>
    </source>
</evidence>
<dbReference type="PANTHER" id="PTHR48090:SF7">
    <property type="entry name" value="RFBJ PROTEIN"/>
    <property type="match status" value="1"/>
</dbReference>
<comment type="caution">
    <text evidence="3">The sequence shown here is derived from an EMBL/GenBank/DDBJ whole genome shotgun (WGS) entry which is preliminary data.</text>
</comment>
<feature type="transmembrane region" description="Helical" evidence="1">
    <location>
        <begin position="244"/>
        <end position="270"/>
    </location>
</feature>
<evidence type="ECO:0000313" key="4">
    <source>
        <dbReference type="Proteomes" id="UP000214720"/>
    </source>
</evidence>
<dbReference type="AlphaFoldDB" id="A0A226WY69"/>
<dbReference type="SUPFAM" id="SSF53448">
    <property type="entry name" value="Nucleotide-diphospho-sugar transferases"/>
    <property type="match status" value="1"/>
</dbReference>
<keyword evidence="1" id="KW-1133">Transmembrane helix</keyword>
<dbReference type="PANTHER" id="PTHR48090">
    <property type="entry name" value="UNDECAPRENYL-PHOSPHATE 4-DEOXY-4-FORMAMIDO-L-ARABINOSE TRANSFERASE-RELATED"/>
    <property type="match status" value="1"/>
</dbReference>
<dbReference type="Proteomes" id="UP000214720">
    <property type="component" value="Unassembled WGS sequence"/>
</dbReference>
<reference evidence="4" key="1">
    <citation type="submission" date="2017-01" db="EMBL/GenBank/DDBJ databases">
        <title>Genome Analysis of Deinococcus marmoris KOPRI26562.</title>
        <authorList>
            <person name="Kim J.H."/>
            <person name="Oh H.-M."/>
        </authorList>
    </citation>
    <scope>NUCLEOTIDE SEQUENCE [LARGE SCALE GENOMIC DNA]</scope>
    <source>
        <strain evidence="4">PAMC 26633</strain>
    </source>
</reference>
<name>A0A226WY69_CABSO</name>
<dbReference type="Pfam" id="PF00535">
    <property type="entry name" value="Glycos_transf_2"/>
    <property type="match status" value="1"/>
</dbReference>
<dbReference type="EMBL" id="MTHB01000151">
    <property type="protein sequence ID" value="OXC76053.1"/>
    <property type="molecule type" value="Genomic_DNA"/>
</dbReference>
<accession>A0A226WY69</accession>
<dbReference type="Gene3D" id="3.90.550.10">
    <property type="entry name" value="Spore Coat Polysaccharide Biosynthesis Protein SpsA, Chain A"/>
    <property type="match status" value="1"/>
</dbReference>
<evidence type="ECO:0000313" key="3">
    <source>
        <dbReference type="EMBL" id="OXC76053.1"/>
    </source>
</evidence>
<dbReference type="InterPro" id="IPR001173">
    <property type="entry name" value="Glyco_trans_2-like"/>
</dbReference>
<dbReference type="CDD" id="cd04179">
    <property type="entry name" value="DPM_DPG-synthase_like"/>
    <property type="match status" value="1"/>
</dbReference>
<evidence type="ECO:0000256" key="1">
    <source>
        <dbReference type="SAM" id="Phobius"/>
    </source>
</evidence>
<dbReference type="InterPro" id="IPR050256">
    <property type="entry name" value="Glycosyltransferase_2"/>
</dbReference>
<dbReference type="InterPro" id="IPR029044">
    <property type="entry name" value="Nucleotide-diphossugar_trans"/>
</dbReference>
<keyword evidence="1" id="KW-0472">Membrane</keyword>
<organism evidence="3 4">
    <name type="scientific">Caballeronia sordidicola</name>
    <name type="common">Burkholderia sordidicola</name>
    <dbReference type="NCBI Taxonomy" id="196367"/>
    <lineage>
        <taxon>Bacteria</taxon>
        <taxon>Pseudomonadati</taxon>
        <taxon>Pseudomonadota</taxon>
        <taxon>Betaproteobacteria</taxon>
        <taxon>Burkholderiales</taxon>
        <taxon>Burkholderiaceae</taxon>
        <taxon>Caballeronia</taxon>
    </lineage>
</organism>
<sequence length="297" mass="32943">MEEVVRDFRSTLPKASVYVFDNNSSDATVEIASRAGATVGQVMDRGKGNVIRRMFADIDADVYVLVDGDDTYDASAAPKLVARLLTEGLDMIVATRHSDEQEAYRLGHRFGNIMLTQCVGLIFGHTFTDMLSGYRAFSRRYVKSFPAHSKNFETETELTVHALELRMPVAEESTKYKSRPEGSVSKLNTYGDGLRILMMIIKLFRAERPLAFYSTGFFVCAFLATILAVPLFATYMETGLVPRFPTAILCTSLMLFGAILLVCGIVLDAVTHGRAEAKRFAYLAHPAPRFHPERGGV</sequence>
<proteinExistence type="predicted"/>